<reference evidence="7" key="1">
    <citation type="submission" date="2018-02" db="EMBL/GenBank/DDBJ databases">
        <authorList>
            <person name="Holder M.E."/>
            <person name="Ajami N.J."/>
            <person name="Petrosino J.F."/>
        </authorList>
    </citation>
    <scope>NUCLEOTIDE SEQUENCE [LARGE SCALE GENOMIC DNA]</scope>
    <source>
        <strain evidence="7">CCUG 47711</strain>
    </source>
</reference>
<evidence type="ECO:0000256" key="2">
    <source>
        <dbReference type="ARBA" id="ARBA00023134"/>
    </source>
</evidence>
<dbReference type="PANTHER" id="PTHR34547:SF1">
    <property type="entry name" value="YACP-LIKE NYN DOMAIN PROTEIN"/>
    <property type="match status" value="1"/>
</dbReference>
<keyword evidence="1" id="KW-0547">Nucleotide-binding</keyword>
<dbReference type="Pfam" id="PF05991">
    <property type="entry name" value="NYN_YacP"/>
    <property type="match status" value="1"/>
</dbReference>
<dbReference type="SUPFAM" id="SSF54211">
    <property type="entry name" value="Ribosomal protein S5 domain 2-like"/>
    <property type="match status" value="1"/>
</dbReference>
<dbReference type="InterPro" id="IPR000640">
    <property type="entry name" value="EFG_V-like"/>
</dbReference>
<feature type="domain" description="Translation elongation factor EFG/EF2" evidence="5">
    <location>
        <begin position="54"/>
        <end position="168"/>
    </location>
</feature>
<evidence type="ECO:0000313" key="6">
    <source>
        <dbReference type="EMBL" id="AVM42777.1"/>
    </source>
</evidence>
<accession>A0A2S0KP38</accession>
<dbReference type="InterPro" id="IPR020568">
    <property type="entry name" value="Ribosomal_Su5_D2-typ_SF"/>
</dbReference>
<evidence type="ECO:0000313" key="7">
    <source>
        <dbReference type="Proteomes" id="UP000237947"/>
    </source>
</evidence>
<protein>
    <recommendedName>
        <fullName evidence="8">Translation elongation factor G</fullName>
    </recommendedName>
</protein>
<dbReference type="PANTHER" id="PTHR34547">
    <property type="entry name" value="YACP-LIKE NYN DOMAIN PROTEIN"/>
    <property type="match status" value="1"/>
</dbReference>
<dbReference type="InterPro" id="IPR005517">
    <property type="entry name" value="Transl_elong_EFG/EF2_IV"/>
</dbReference>
<dbReference type="Pfam" id="PF03764">
    <property type="entry name" value="EFG_IV"/>
    <property type="match status" value="1"/>
</dbReference>
<dbReference type="Pfam" id="PF00679">
    <property type="entry name" value="EFG_C"/>
    <property type="match status" value="1"/>
</dbReference>
<gene>
    <name evidence="6" type="ORF">C5Q98_05925</name>
</gene>
<dbReference type="AlphaFoldDB" id="A0A2S0KP38"/>
<evidence type="ECO:0000259" key="5">
    <source>
        <dbReference type="SMART" id="SM00889"/>
    </source>
</evidence>
<dbReference type="KEGG" id="fsa:C5Q98_05925"/>
<evidence type="ECO:0000256" key="3">
    <source>
        <dbReference type="SAM" id="MobiDB-lite"/>
    </source>
</evidence>
<name>A0A2S0KP38_9FIRM</name>
<dbReference type="InterPro" id="IPR035647">
    <property type="entry name" value="EFG_III/V"/>
</dbReference>
<feature type="domain" description="Elongation factor EFG" evidence="4">
    <location>
        <begin position="170"/>
        <end position="255"/>
    </location>
</feature>
<feature type="region of interest" description="Disordered" evidence="3">
    <location>
        <begin position="363"/>
        <end position="382"/>
    </location>
</feature>
<keyword evidence="7" id="KW-1185">Reference proteome</keyword>
<sequence length="540" mass="60777">MLRAFEDQDPSLNFQYEQRTQEITVNIMGQVQMETLQSRAQDEFNLAIEFSDPDLIYKETIAESVFGIGHFEPLRHYSEVIVKLEPLARGSGIVIENQCSRDTLKANWQSLILSTLKSKRHKGVLTGSDLTDVKITLMHGIAHEKHTSSGDFKQASIRAVRQALMQAESILLEPMYELNLTIPQNYLGKVMTEIDLLGGTLDAPEMEGDLATVKGSIPARNLGEFTRDLQAYTGDEARVSFKLGDYSEVKAAEEIITAHNYDPEADLNNPVDSVFCANGAGFIVPWDEVEEFFHSKDKLREIKLAELNNKSFSKTYPTATVIQNPLKGTSKEAGIDHAERQRRIVKEDNELKQIFERTYGAIDKPKKRPERRENKPAKTAARNFNDKEKAALANKLNEGRKSYLLVDGYNVLHALPELKKLSETDINAARDKLIDILINYQGFRSEKVILVFDAYKVRGGQESVEDYSGLSVVYTKEAETADKYIERATHEKVKQNAIVRVASSDALEQAIVFGAGALRMSAREFWLHVAAVEGEIREML</sequence>
<proteinExistence type="predicted"/>
<dbReference type="SUPFAM" id="SSF54980">
    <property type="entry name" value="EF-G C-terminal domain-like"/>
    <property type="match status" value="2"/>
</dbReference>
<evidence type="ECO:0008006" key="8">
    <source>
        <dbReference type="Google" id="ProtNLM"/>
    </source>
</evidence>
<dbReference type="SMART" id="SM00889">
    <property type="entry name" value="EFG_IV"/>
    <property type="match status" value="1"/>
</dbReference>
<dbReference type="InterPro" id="IPR014721">
    <property type="entry name" value="Ribsml_uS5_D2-typ_fold_subgr"/>
</dbReference>
<dbReference type="Gene3D" id="3.30.70.240">
    <property type="match status" value="1"/>
</dbReference>
<dbReference type="GO" id="GO:0005525">
    <property type="term" value="F:GTP binding"/>
    <property type="evidence" value="ECO:0007669"/>
    <property type="project" value="UniProtKB-KW"/>
</dbReference>
<dbReference type="Gene3D" id="3.30.70.870">
    <property type="entry name" value="Elongation Factor G (Translational Gtpase), domain 3"/>
    <property type="match status" value="1"/>
</dbReference>
<dbReference type="Proteomes" id="UP000237947">
    <property type="component" value="Chromosome"/>
</dbReference>
<evidence type="ECO:0000259" key="4">
    <source>
        <dbReference type="SMART" id="SM00838"/>
    </source>
</evidence>
<dbReference type="Gene3D" id="3.30.230.10">
    <property type="match status" value="1"/>
</dbReference>
<dbReference type="InterPro" id="IPR010298">
    <property type="entry name" value="YacP-like"/>
</dbReference>
<dbReference type="CDD" id="cd10912">
    <property type="entry name" value="PIN_YacP-like"/>
    <property type="match status" value="1"/>
</dbReference>
<dbReference type="SMART" id="SM00838">
    <property type="entry name" value="EFG_C"/>
    <property type="match status" value="1"/>
</dbReference>
<keyword evidence="2" id="KW-0342">GTP-binding</keyword>
<evidence type="ECO:0000256" key="1">
    <source>
        <dbReference type="ARBA" id="ARBA00022741"/>
    </source>
</evidence>
<organism evidence="6 7">
    <name type="scientific">Fastidiosipila sanguinis</name>
    <dbReference type="NCBI Taxonomy" id="236753"/>
    <lineage>
        <taxon>Bacteria</taxon>
        <taxon>Bacillati</taxon>
        <taxon>Bacillota</taxon>
        <taxon>Clostridia</taxon>
        <taxon>Eubacteriales</taxon>
        <taxon>Oscillospiraceae</taxon>
        <taxon>Fastidiosipila</taxon>
    </lineage>
</organism>
<dbReference type="OrthoDB" id="9801472at2"/>
<dbReference type="EMBL" id="CP027226">
    <property type="protein sequence ID" value="AVM42777.1"/>
    <property type="molecule type" value="Genomic_DNA"/>
</dbReference>